<accession>A0AAE1ASP0</accession>
<dbReference type="SUPFAM" id="SSF46689">
    <property type="entry name" value="Homeodomain-like"/>
    <property type="match status" value="1"/>
</dbReference>
<dbReference type="EMBL" id="JAWDGP010001357">
    <property type="protein sequence ID" value="KAK3792636.1"/>
    <property type="molecule type" value="Genomic_DNA"/>
</dbReference>
<reference evidence="4" key="1">
    <citation type="journal article" date="2023" name="G3 (Bethesda)">
        <title>A reference genome for the long-term kleptoplast-retaining sea slug Elysia crispata morphotype clarki.</title>
        <authorList>
            <person name="Eastman K.E."/>
            <person name="Pendleton A.L."/>
            <person name="Shaikh M.A."/>
            <person name="Suttiyut T."/>
            <person name="Ogas R."/>
            <person name="Tomko P."/>
            <person name="Gavelis G."/>
            <person name="Widhalm J.R."/>
            <person name="Wisecaver J.H."/>
        </authorList>
    </citation>
    <scope>NUCLEOTIDE SEQUENCE</scope>
    <source>
        <strain evidence="4">ECLA1</strain>
    </source>
</reference>
<dbReference type="Gene3D" id="1.10.10.60">
    <property type="entry name" value="Homeodomain-like"/>
    <property type="match status" value="1"/>
</dbReference>
<dbReference type="InterPro" id="IPR006600">
    <property type="entry name" value="HTH_CenpB_DNA-bd_dom"/>
</dbReference>
<gene>
    <name evidence="4" type="ORF">RRG08_023111</name>
</gene>
<keyword evidence="5" id="KW-1185">Reference proteome</keyword>
<name>A0AAE1ASP0_9GAST</name>
<dbReference type="Proteomes" id="UP001283361">
    <property type="component" value="Unassembled WGS sequence"/>
</dbReference>
<feature type="domain" description="HTH CENPB-type" evidence="3">
    <location>
        <begin position="52"/>
        <end position="127"/>
    </location>
</feature>
<dbReference type="Pfam" id="PF05225">
    <property type="entry name" value="HTH_psq"/>
    <property type="match status" value="1"/>
</dbReference>
<dbReference type="Pfam" id="PF03221">
    <property type="entry name" value="HTH_Tnp_Tc5"/>
    <property type="match status" value="1"/>
</dbReference>
<dbReference type="AlphaFoldDB" id="A0AAE1ASP0"/>
<evidence type="ECO:0000313" key="4">
    <source>
        <dbReference type="EMBL" id="KAK3792636.1"/>
    </source>
</evidence>
<keyword evidence="2" id="KW-0539">Nucleus</keyword>
<sequence>MAPVPKHPYTQATLIEAIRAVQEKTLSLNRASQVFGIPYATLGDKVRGRRPINAQPRTLLQAAEEERLLSWLKETARQGFGRTKSDIKDTVKAILDARGAVTNSPDNRPSKQWVADFFKRHPDLSERTPLALGKSGLW</sequence>
<evidence type="ECO:0000256" key="2">
    <source>
        <dbReference type="ARBA" id="ARBA00023242"/>
    </source>
</evidence>
<dbReference type="PROSITE" id="PS51253">
    <property type="entry name" value="HTH_CENPB"/>
    <property type="match status" value="1"/>
</dbReference>
<evidence type="ECO:0000259" key="3">
    <source>
        <dbReference type="PROSITE" id="PS51253"/>
    </source>
</evidence>
<protein>
    <recommendedName>
        <fullName evidence="3">HTH CENPB-type domain-containing protein</fullName>
    </recommendedName>
</protein>
<dbReference type="GO" id="GO:0003677">
    <property type="term" value="F:DNA binding"/>
    <property type="evidence" value="ECO:0007669"/>
    <property type="project" value="UniProtKB-KW"/>
</dbReference>
<dbReference type="InterPro" id="IPR007889">
    <property type="entry name" value="HTH_Psq"/>
</dbReference>
<proteinExistence type="predicted"/>
<evidence type="ECO:0000256" key="1">
    <source>
        <dbReference type="ARBA" id="ARBA00023125"/>
    </source>
</evidence>
<evidence type="ECO:0000313" key="5">
    <source>
        <dbReference type="Proteomes" id="UP001283361"/>
    </source>
</evidence>
<dbReference type="InterPro" id="IPR009057">
    <property type="entry name" value="Homeodomain-like_sf"/>
</dbReference>
<organism evidence="4 5">
    <name type="scientific">Elysia crispata</name>
    <name type="common">lettuce slug</name>
    <dbReference type="NCBI Taxonomy" id="231223"/>
    <lineage>
        <taxon>Eukaryota</taxon>
        <taxon>Metazoa</taxon>
        <taxon>Spiralia</taxon>
        <taxon>Lophotrochozoa</taxon>
        <taxon>Mollusca</taxon>
        <taxon>Gastropoda</taxon>
        <taxon>Heterobranchia</taxon>
        <taxon>Euthyneura</taxon>
        <taxon>Panpulmonata</taxon>
        <taxon>Sacoglossa</taxon>
        <taxon>Placobranchoidea</taxon>
        <taxon>Plakobranchidae</taxon>
        <taxon>Elysia</taxon>
    </lineage>
</organism>
<comment type="caution">
    <text evidence="4">The sequence shown here is derived from an EMBL/GenBank/DDBJ whole genome shotgun (WGS) entry which is preliminary data.</text>
</comment>
<keyword evidence="1" id="KW-0238">DNA-binding</keyword>